<comment type="caution">
    <text evidence="1">The sequence shown here is derived from an EMBL/GenBank/DDBJ whole genome shotgun (WGS) entry which is preliminary data.</text>
</comment>
<organism evidence="1">
    <name type="scientific">Tanacetum cinerariifolium</name>
    <name type="common">Dalmatian daisy</name>
    <name type="synonym">Chrysanthemum cinerariifolium</name>
    <dbReference type="NCBI Taxonomy" id="118510"/>
    <lineage>
        <taxon>Eukaryota</taxon>
        <taxon>Viridiplantae</taxon>
        <taxon>Streptophyta</taxon>
        <taxon>Embryophyta</taxon>
        <taxon>Tracheophyta</taxon>
        <taxon>Spermatophyta</taxon>
        <taxon>Magnoliopsida</taxon>
        <taxon>eudicotyledons</taxon>
        <taxon>Gunneridae</taxon>
        <taxon>Pentapetalae</taxon>
        <taxon>asterids</taxon>
        <taxon>campanulids</taxon>
        <taxon>Asterales</taxon>
        <taxon>Asteraceae</taxon>
        <taxon>Asteroideae</taxon>
        <taxon>Anthemideae</taxon>
        <taxon>Anthemidinae</taxon>
        <taxon>Tanacetum</taxon>
    </lineage>
</organism>
<accession>A0A699XLF1</accession>
<protein>
    <submittedName>
        <fullName evidence="1">Uncharacterized protein</fullName>
    </submittedName>
</protein>
<reference evidence="1" key="1">
    <citation type="journal article" date="2019" name="Sci. Rep.">
        <title>Draft genome of Tanacetum cinerariifolium, the natural source of mosquito coil.</title>
        <authorList>
            <person name="Yamashiro T."/>
            <person name="Shiraishi A."/>
            <person name="Satake H."/>
            <person name="Nakayama K."/>
        </authorList>
    </citation>
    <scope>NUCLEOTIDE SEQUENCE</scope>
</reference>
<proteinExistence type="predicted"/>
<gene>
    <name evidence="1" type="ORF">Tci_931129</name>
</gene>
<name>A0A699XLF1_TANCI</name>
<feature type="non-terminal residue" evidence="1">
    <location>
        <position position="82"/>
    </location>
</feature>
<evidence type="ECO:0000313" key="1">
    <source>
        <dbReference type="EMBL" id="GFD59160.1"/>
    </source>
</evidence>
<sequence>MTSPGSAMNSANVGLSALDLVVLRSFDPRWVLEGVEFVVCLELPLDRVLEDRRDLVIEPAVANIRLRSGRRVARHPAMMLAP</sequence>
<dbReference type="AlphaFoldDB" id="A0A699XLF1"/>
<dbReference type="EMBL" id="BKCJ011861762">
    <property type="protein sequence ID" value="GFD59160.1"/>
    <property type="molecule type" value="Genomic_DNA"/>
</dbReference>